<evidence type="ECO:0000259" key="1">
    <source>
        <dbReference type="Pfam" id="PF06742"/>
    </source>
</evidence>
<evidence type="ECO:0008006" key="5">
    <source>
        <dbReference type="Google" id="ProtNLM"/>
    </source>
</evidence>
<dbReference type="Proteomes" id="UP000031057">
    <property type="component" value="Unassembled WGS sequence"/>
</dbReference>
<protein>
    <recommendedName>
        <fullName evidence="5">Cell envelope protein</fullName>
    </recommendedName>
</protein>
<dbReference type="PANTHER" id="PTHR36509">
    <property type="entry name" value="BLL3101 PROTEIN"/>
    <property type="match status" value="1"/>
</dbReference>
<organism evidence="3 4">
    <name type="scientific">Novosphingobium malaysiense</name>
    <dbReference type="NCBI Taxonomy" id="1348853"/>
    <lineage>
        <taxon>Bacteria</taxon>
        <taxon>Pseudomonadati</taxon>
        <taxon>Pseudomonadota</taxon>
        <taxon>Alphaproteobacteria</taxon>
        <taxon>Sphingomonadales</taxon>
        <taxon>Sphingomonadaceae</taxon>
        <taxon>Novosphingobium</taxon>
    </lineage>
</organism>
<comment type="caution">
    <text evidence="3">The sequence shown here is derived from an EMBL/GenBank/DDBJ whole genome shotgun (WGS) entry which is preliminary data.</text>
</comment>
<sequence length="439" mass="50182">MAELTPAEAREIAKEAFIYAYSIVHGYRALHWLGVRKGGFNKLEHYRHIIEPTDDLNKEVQINLDTLYTLVPFDTRREPLVFTVPAFPDRYFSVQFSDLYMHNYAWLGTRTSGQGGGTYLLAGPHWQGETPPGIDAVIPCETDISYFVIRILCRGKVDEPAVNAIQDRFKLQPLSEFLGTEAPPPAPDPEWKWPSKTMFKSVDIYDYFAFLLKFFELREDEQPLFDRFARIGIVPGQPFDPDAFGPEIRKVLEQTAAETFQQLMVDARAPGTLKNGWFVVPRIRGDRNLLSGSPEAYYKRAVQAAFGIYGVDLEECVYFPSEHDENGDKVDPSKGDYVVTLPAQMPVEGFWSITVYEAKNQFLVPNELGRYALGDRSNLIVDEDGKVRIHLQHRPPVPERMANWLPCPEEPLLVVLRMYIPAQDVIEAKWIPEPIRKVR</sequence>
<dbReference type="OrthoDB" id="9777345at2"/>
<dbReference type="InterPro" id="IPR037050">
    <property type="entry name" value="DUF1254_sf"/>
</dbReference>
<dbReference type="Pfam" id="PF06863">
    <property type="entry name" value="DUF1254"/>
    <property type="match status" value="1"/>
</dbReference>
<dbReference type="InterPro" id="IPR010621">
    <property type="entry name" value="DUF1214"/>
</dbReference>
<evidence type="ECO:0000259" key="2">
    <source>
        <dbReference type="Pfam" id="PF06863"/>
    </source>
</evidence>
<feature type="domain" description="DUF1214" evidence="1">
    <location>
        <begin position="316"/>
        <end position="422"/>
    </location>
</feature>
<dbReference type="STRING" id="1348853.LK12_21940"/>
<reference evidence="3 4" key="1">
    <citation type="submission" date="2014-10" db="EMBL/GenBank/DDBJ databases">
        <title>Genome sequence of Novosphingobium malaysiense MUSC 273(T).</title>
        <authorList>
            <person name="Lee L.-H."/>
        </authorList>
    </citation>
    <scope>NUCLEOTIDE SEQUENCE [LARGE SCALE GENOMIC DNA]</scope>
    <source>
        <strain evidence="3 4">MUSC 273</strain>
    </source>
</reference>
<evidence type="ECO:0000313" key="4">
    <source>
        <dbReference type="Proteomes" id="UP000031057"/>
    </source>
</evidence>
<accession>A0A0B1ZDS0</accession>
<dbReference type="Pfam" id="PF06742">
    <property type="entry name" value="DUF1214"/>
    <property type="match status" value="1"/>
</dbReference>
<dbReference type="EMBL" id="JTDI01000008">
    <property type="protein sequence ID" value="KHK89184.1"/>
    <property type="molecule type" value="Genomic_DNA"/>
</dbReference>
<dbReference type="PANTHER" id="PTHR36509:SF2">
    <property type="entry name" value="BLL3101 PROTEIN"/>
    <property type="match status" value="1"/>
</dbReference>
<keyword evidence="4" id="KW-1185">Reference proteome</keyword>
<dbReference type="Gene3D" id="2.60.120.600">
    <property type="entry name" value="Domain of unknown function DUF1214, C-terminal domain"/>
    <property type="match status" value="1"/>
</dbReference>
<gene>
    <name evidence="3" type="ORF">LK12_21940</name>
</gene>
<dbReference type="SUPFAM" id="SSF160935">
    <property type="entry name" value="VPA0735-like"/>
    <property type="match status" value="1"/>
</dbReference>
<dbReference type="AlphaFoldDB" id="A0A0B1ZDS0"/>
<proteinExistence type="predicted"/>
<dbReference type="Gene3D" id="2.60.40.1610">
    <property type="entry name" value="Domain of unknown function DUF1254"/>
    <property type="match status" value="1"/>
</dbReference>
<name>A0A0B1ZDS0_9SPHN</name>
<feature type="domain" description="DUF1254" evidence="2">
    <location>
        <begin position="40"/>
        <end position="173"/>
    </location>
</feature>
<dbReference type="InterPro" id="IPR010679">
    <property type="entry name" value="DUF1254"/>
</dbReference>
<dbReference type="RefSeq" id="WP_039289858.1">
    <property type="nucleotide sequence ID" value="NZ_JTDI01000008.1"/>
</dbReference>
<evidence type="ECO:0000313" key="3">
    <source>
        <dbReference type="EMBL" id="KHK89184.1"/>
    </source>
</evidence>
<dbReference type="InterPro" id="IPR037049">
    <property type="entry name" value="DUF1214_C_sf"/>
</dbReference>